<feature type="transmembrane region" description="Helical" evidence="13">
    <location>
        <begin position="256"/>
        <end position="278"/>
    </location>
</feature>
<feature type="transmembrane region" description="Helical" evidence="13">
    <location>
        <begin position="7"/>
        <end position="23"/>
    </location>
</feature>
<dbReference type="InterPro" id="IPR045087">
    <property type="entry name" value="Cu-oxidase_fam"/>
</dbReference>
<feature type="region of interest" description="Disordered" evidence="12">
    <location>
        <begin position="823"/>
        <end position="845"/>
    </location>
</feature>
<feature type="transmembrane region" description="Helical" evidence="13">
    <location>
        <begin position="199"/>
        <end position="218"/>
    </location>
</feature>
<keyword evidence="13" id="KW-1133">Transmembrane helix</keyword>
<feature type="compositionally biased region" description="Polar residues" evidence="12">
    <location>
        <begin position="556"/>
        <end position="567"/>
    </location>
</feature>
<evidence type="ECO:0000313" key="16">
    <source>
        <dbReference type="Proteomes" id="UP001056535"/>
    </source>
</evidence>
<keyword evidence="8" id="KW-0677">Repeat</keyword>
<keyword evidence="13" id="KW-0472">Membrane</keyword>
<dbReference type="SUPFAM" id="SSF49503">
    <property type="entry name" value="Cupredoxins"/>
    <property type="match status" value="3"/>
</dbReference>
<evidence type="ECO:0000256" key="8">
    <source>
        <dbReference type="ARBA" id="ARBA00022737"/>
    </source>
</evidence>
<dbReference type="PANTHER" id="PTHR11709:SF394">
    <property type="entry name" value="FI03373P-RELATED"/>
    <property type="match status" value="1"/>
</dbReference>
<comment type="similarity">
    <text evidence="3">Belongs to the multicopper oxidase family.</text>
</comment>
<feature type="transmembrane region" description="Helical" evidence="13">
    <location>
        <begin position="168"/>
        <end position="187"/>
    </location>
</feature>
<keyword evidence="16" id="KW-1185">Reference proteome</keyword>
<evidence type="ECO:0000256" key="6">
    <source>
        <dbReference type="ARBA" id="ARBA00017290"/>
    </source>
</evidence>
<dbReference type="Proteomes" id="UP001056535">
    <property type="component" value="Chromosome"/>
</dbReference>
<evidence type="ECO:0000259" key="14">
    <source>
        <dbReference type="Pfam" id="PF07732"/>
    </source>
</evidence>
<comment type="cofactor">
    <cofactor evidence="2">
        <name>Cu(2+)</name>
        <dbReference type="ChEBI" id="CHEBI:29036"/>
    </cofactor>
</comment>
<dbReference type="InterPro" id="IPR011707">
    <property type="entry name" value="Cu-oxidase-like_N"/>
</dbReference>
<evidence type="ECO:0000256" key="9">
    <source>
        <dbReference type="ARBA" id="ARBA00023002"/>
    </source>
</evidence>
<evidence type="ECO:0000256" key="4">
    <source>
        <dbReference type="ARBA" id="ARBA00011233"/>
    </source>
</evidence>
<dbReference type="Pfam" id="PF07732">
    <property type="entry name" value="Cu-oxidase_3"/>
    <property type="match status" value="1"/>
</dbReference>
<feature type="transmembrane region" description="Helical" evidence="13">
    <location>
        <begin position="129"/>
        <end position="148"/>
    </location>
</feature>
<dbReference type="Gene3D" id="2.60.40.420">
    <property type="entry name" value="Cupredoxins - blue copper proteins"/>
    <property type="match status" value="3"/>
</dbReference>
<organism evidence="15 16">
    <name type="scientific">Ornithinimicrobium cryptoxanthini</name>
    <dbReference type="NCBI Taxonomy" id="2934161"/>
    <lineage>
        <taxon>Bacteria</taxon>
        <taxon>Bacillati</taxon>
        <taxon>Actinomycetota</taxon>
        <taxon>Actinomycetes</taxon>
        <taxon>Micrococcales</taxon>
        <taxon>Ornithinimicrobiaceae</taxon>
        <taxon>Ornithinimicrobium</taxon>
    </lineage>
</organism>
<dbReference type="CDD" id="cd11020">
    <property type="entry name" value="CuRO_1_CuNIR"/>
    <property type="match status" value="1"/>
</dbReference>
<dbReference type="CDD" id="cd04208">
    <property type="entry name" value="CuRO_2_CuNIR"/>
    <property type="match status" value="1"/>
</dbReference>
<reference evidence="15" key="1">
    <citation type="submission" date="2022-06" db="EMBL/GenBank/DDBJ databases">
        <title>Ornithinimicrobium JY.X270.</title>
        <authorList>
            <person name="Huang Y."/>
        </authorList>
    </citation>
    <scope>NUCLEOTIDE SEQUENCE</scope>
    <source>
        <strain evidence="15">JY.X270</strain>
    </source>
</reference>
<evidence type="ECO:0000256" key="12">
    <source>
        <dbReference type="SAM" id="MobiDB-lite"/>
    </source>
</evidence>
<comment type="catalytic activity">
    <reaction evidence="11">
        <text>nitric oxide + Fe(III)-[cytochrome c] + H2O = Fe(II)-[cytochrome c] + nitrite + 2 H(+)</text>
        <dbReference type="Rhea" id="RHEA:15233"/>
        <dbReference type="Rhea" id="RHEA-COMP:10350"/>
        <dbReference type="Rhea" id="RHEA-COMP:14399"/>
        <dbReference type="ChEBI" id="CHEBI:15377"/>
        <dbReference type="ChEBI" id="CHEBI:15378"/>
        <dbReference type="ChEBI" id="CHEBI:16301"/>
        <dbReference type="ChEBI" id="CHEBI:16480"/>
        <dbReference type="ChEBI" id="CHEBI:29033"/>
        <dbReference type="ChEBI" id="CHEBI:29034"/>
        <dbReference type="EC" id="1.7.2.1"/>
    </reaction>
</comment>
<evidence type="ECO:0000256" key="10">
    <source>
        <dbReference type="ARBA" id="ARBA00023008"/>
    </source>
</evidence>
<dbReference type="EMBL" id="CP099490">
    <property type="protein sequence ID" value="USQ77916.1"/>
    <property type="molecule type" value="Genomic_DNA"/>
</dbReference>
<dbReference type="EC" id="1.7.2.1" evidence="5"/>
<feature type="region of interest" description="Disordered" evidence="12">
    <location>
        <begin position="549"/>
        <end position="589"/>
    </location>
</feature>
<proteinExistence type="inferred from homology"/>
<gene>
    <name evidence="15" type="ORF">NF557_08530</name>
</gene>
<feature type="transmembrane region" description="Helical" evidence="13">
    <location>
        <begin position="29"/>
        <end position="47"/>
    </location>
</feature>
<feature type="domain" description="Plastocyanin-like" evidence="14">
    <location>
        <begin position="618"/>
        <end position="725"/>
    </location>
</feature>
<evidence type="ECO:0000256" key="1">
    <source>
        <dbReference type="ARBA" id="ARBA00001960"/>
    </source>
</evidence>
<dbReference type="InterPro" id="IPR008972">
    <property type="entry name" value="Cupredoxin"/>
</dbReference>
<feature type="transmembrane region" description="Helical" evidence="13">
    <location>
        <begin position="68"/>
        <end position="85"/>
    </location>
</feature>
<comment type="cofactor">
    <cofactor evidence="1">
        <name>Cu(+)</name>
        <dbReference type="ChEBI" id="CHEBI:49552"/>
    </cofactor>
</comment>
<protein>
    <recommendedName>
        <fullName evidence="6">Copper-containing nitrite reductase</fullName>
        <ecNumber evidence="5">1.7.2.1</ecNumber>
    </recommendedName>
</protein>
<feature type="transmembrane region" description="Helical" evidence="13">
    <location>
        <begin position="224"/>
        <end position="244"/>
    </location>
</feature>
<feature type="transmembrane region" description="Helical" evidence="13">
    <location>
        <begin position="91"/>
        <end position="109"/>
    </location>
</feature>
<keyword evidence="9" id="KW-0560">Oxidoreductase</keyword>
<dbReference type="PRINTS" id="PR00695">
    <property type="entry name" value="CUNO2RDTASE"/>
</dbReference>
<feature type="transmembrane region" description="Helical" evidence="13">
    <location>
        <begin position="333"/>
        <end position="352"/>
    </location>
</feature>
<feature type="transmembrane region" description="Helical" evidence="13">
    <location>
        <begin position="290"/>
        <end position="312"/>
    </location>
</feature>
<evidence type="ECO:0000256" key="11">
    <source>
        <dbReference type="ARBA" id="ARBA00049340"/>
    </source>
</evidence>
<keyword evidence="7" id="KW-0479">Metal-binding</keyword>
<evidence type="ECO:0000256" key="3">
    <source>
        <dbReference type="ARBA" id="ARBA00010609"/>
    </source>
</evidence>
<sequence>MRDHPSLLWMVLAVVVAAIHQWVPDATWLMVHLVLLGALTHAIFVWSTHFAQALLKTPDELDSRSHQNRRLVLLLVGTSVVLVGVPTATWWLVVVGASLVSVAVIWHALMLRRRLRHALPGRFRITLRYYLLAAVCLPLGAAFGATLALGLSQSWHERLLVAHMMTNLLGWVGLTVTGTLITLWPTMLRTPMDTRAESLATQALPLLATALVILNAGAFAGLRWVTVAGLLVYAAGLVWWGRALWRPARRRPPREFATASVGSALVWLAVGIAVTTWLVARGPVSDSVGLLASIFVVGFAAQLLTGALSYLMPVVLGGGPSLVRIPQAWFNKLAALRLVVINVGLLLCLLPVPSLVRVTVSVLVLAALACFIPLMIAAIVSFVRARRAAADSPPAVPVRQPGTPVERPASALTVAQSVGGVSALLVAITIGVGLDPVAAGLSSTTPTSAAQAQGVVATGETTRVEVSADGMSYTPSSITVPLGNRLVIDLVNNDPSTTHDLVLGDAKTPRLGHEERAEVVIDVVTGPMDGWCTVVGHRQMGMTFTVQTEGAPAGTSADSPSGPSGDTQGDLHGGPAGSAPAAPILTNDPPPVLAPIDPVLAPAPEGTLHKVTFTAQEVALEVAPGVWQKRWTFNGTAPGPTLRGKVGDVFEITLVNDGTMGHSIDFHAGSLAPDRPMRTIPPGESLVYRFTATHSGIWMYHCSTMPMSSHIAAGMTGAVIIDPPNLPEVDHEYLLVQSEVYLSEVATSADDATEVSADKIVAERPDLVVFNGIANQYDEHQLEAGVGERVRIWVLDSGPNRASSFHVVGGQFDTVYEEGRWVLGGPDGAGSDSADGEGTGSAQALGLQPAQGGFVELVLPEAGHYPLVSHVMVDAERGAHGVLRVTE</sequence>
<keyword evidence="13" id="KW-0812">Transmembrane</keyword>
<dbReference type="RefSeq" id="WP_252623786.1">
    <property type="nucleotide sequence ID" value="NZ_CP099490.1"/>
</dbReference>
<dbReference type="PANTHER" id="PTHR11709">
    <property type="entry name" value="MULTI-COPPER OXIDASE"/>
    <property type="match status" value="1"/>
</dbReference>
<name>A0ABY4YMZ7_9MICO</name>
<accession>A0ABY4YMZ7</accession>
<evidence type="ECO:0000256" key="7">
    <source>
        <dbReference type="ARBA" id="ARBA00022723"/>
    </source>
</evidence>
<evidence type="ECO:0000256" key="5">
    <source>
        <dbReference type="ARBA" id="ARBA00011882"/>
    </source>
</evidence>
<evidence type="ECO:0000313" key="15">
    <source>
        <dbReference type="EMBL" id="USQ77916.1"/>
    </source>
</evidence>
<keyword evidence="10" id="KW-0186">Copper</keyword>
<dbReference type="InterPro" id="IPR001287">
    <property type="entry name" value="NO2-reductase_Cu"/>
</dbReference>
<evidence type="ECO:0000256" key="13">
    <source>
        <dbReference type="SAM" id="Phobius"/>
    </source>
</evidence>
<feature type="transmembrane region" description="Helical" evidence="13">
    <location>
        <begin position="358"/>
        <end position="383"/>
    </location>
</feature>
<comment type="subunit">
    <text evidence="4">Homotrimer.</text>
</comment>
<evidence type="ECO:0000256" key="2">
    <source>
        <dbReference type="ARBA" id="ARBA00001973"/>
    </source>
</evidence>